<keyword evidence="3" id="KW-1185">Reference proteome</keyword>
<accession>A0A4Y2P6P4</accession>
<organism evidence="2 3">
    <name type="scientific">Araneus ventricosus</name>
    <name type="common">Orbweaver spider</name>
    <name type="synonym">Epeira ventricosa</name>
    <dbReference type="NCBI Taxonomy" id="182803"/>
    <lineage>
        <taxon>Eukaryota</taxon>
        <taxon>Metazoa</taxon>
        <taxon>Ecdysozoa</taxon>
        <taxon>Arthropoda</taxon>
        <taxon>Chelicerata</taxon>
        <taxon>Arachnida</taxon>
        <taxon>Araneae</taxon>
        <taxon>Araneomorphae</taxon>
        <taxon>Entelegynae</taxon>
        <taxon>Araneoidea</taxon>
        <taxon>Araneidae</taxon>
        <taxon>Araneus</taxon>
    </lineage>
</organism>
<dbReference type="Proteomes" id="UP000499080">
    <property type="component" value="Unassembled WGS sequence"/>
</dbReference>
<reference evidence="2 3" key="1">
    <citation type="journal article" date="2019" name="Sci. Rep.">
        <title>Orb-weaving spider Araneus ventricosus genome elucidates the spidroin gene catalogue.</title>
        <authorList>
            <person name="Kono N."/>
            <person name="Nakamura H."/>
            <person name="Ohtoshi R."/>
            <person name="Moran D.A.P."/>
            <person name="Shinohara A."/>
            <person name="Yoshida Y."/>
            <person name="Fujiwara M."/>
            <person name="Mori M."/>
            <person name="Tomita M."/>
            <person name="Arakawa K."/>
        </authorList>
    </citation>
    <scope>NUCLEOTIDE SEQUENCE [LARGE SCALE GENOMIC DNA]</scope>
</reference>
<comment type="caution">
    <text evidence="2">The sequence shown here is derived from an EMBL/GenBank/DDBJ whole genome shotgun (WGS) entry which is preliminary data.</text>
</comment>
<dbReference type="Pfam" id="PF17906">
    <property type="entry name" value="HTH_48"/>
    <property type="match status" value="1"/>
</dbReference>
<dbReference type="InterPro" id="IPR041426">
    <property type="entry name" value="Mos1_HTH"/>
</dbReference>
<evidence type="ECO:0000313" key="3">
    <source>
        <dbReference type="Proteomes" id="UP000499080"/>
    </source>
</evidence>
<sequence>MPQPIKNPTDCEIRSVIRFLNAKDVKAAEIRRQISEVYGENITSKGMIRKWVTSFKYGRTNVHDENNGCSGEEIISLVQNRPQDDSDLEETDEPENVLVSNSEAGNALEIALRYIEFQSPCGGGGYAASGQNNTLQSPLAGRRQSLTSLLFP</sequence>
<gene>
    <name evidence="2" type="ORF">AVEN_216232_1</name>
</gene>
<feature type="domain" description="Mos1 transposase HTH" evidence="1">
    <location>
        <begin position="13"/>
        <end position="58"/>
    </location>
</feature>
<evidence type="ECO:0000259" key="1">
    <source>
        <dbReference type="Pfam" id="PF17906"/>
    </source>
</evidence>
<dbReference type="AlphaFoldDB" id="A0A4Y2P6P4"/>
<dbReference type="OrthoDB" id="8191996at2759"/>
<protein>
    <recommendedName>
        <fullName evidence="1">Mos1 transposase HTH domain-containing protein</fullName>
    </recommendedName>
</protein>
<dbReference type="EMBL" id="BGPR01010703">
    <property type="protein sequence ID" value="GBN47585.1"/>
    <property type="molecule type" value="Genomic_DNA"/>
</dbReference>
<evidence type="ECO:0000313" key="2">
    <source>
        <dbReference type="EMBL" id="GBN47585.1"/>
    </source>
</evidence>
<proteinExistence type="predicted"/>
<name>A0A4Y2P6P4_ARAVE</name>
<dbReference type="Gene3D" id="1.10.10.1450">
    <property type="match status" value="1"/>
</dbReference>